<evidence type="ECO:0000256" key="7">
    <source>
        <dbReference type="SAM" id="Phobius"/>
    </source>
</evidence>
<feature type="transmembrane region" description="Helical" evidence="7">
    <location>
        <begin position="187"/>
        <end position="209"/>
    </location>
</feature>
<dbReference type="AlphaFoldDB" id="A0A645BVP2"/>
<feature type="transmembrane region" description="Helical" evidence="7">
    <location>
        <begin position="110"/>
        <end position="131"/>
    </location>
</feature>
<dbReference type="Gene3D" id="1.10.3720.10">
    <property type="entry name" value="MetI-like"/>
    <property type="match status" value="1"/>
</dbReference>
<dbReference type="InterPro" id="IPR000515">
    <property type="entry name" value="MetI-like"/>
</dbReference>
<feature type="transmembrane region" description="Helical" evidence="7">
    <location>
        <begin position="143"/>
        <end position="166"/>
    </location>
</feature>
<comment type="caution">
    <text evidence="9">The sequence shown here is derived from an EMBL/GenBank/DDBJ whole genome shotgun (WGS) entry which is preliminary data.</text>
</comment>
<dbReference type="GO" id="GO:0005886">
    <property type="term" value="C:plasma membrane"/>
    <property type="evidence" value="ECO:0007669"/>
    <property type="project" value="UniProtKB-SubCell"/>
</dbReference>
<name>A0A645BVP2_9ZZZZ</name>
<keyword evidence="6 7" id="KW-0472">Membrane</keyword>
<feature type="transmembrane region" description="Helical" evidence="7">
    <location>
        <begin position="20"/>
        <end position="42"/>
    </location>
</feature>
<evidence type="ECO:0000256" key="5">
    <source>
        <dbReference type="ARBA" id="ARBA00022989"/>
    </source>
</evidence>
<keyword evidence="4 7" id="KW-0812">Transmembrane</keyword>
<proteinExistence type="predicted"/>
<dbReference type="EMBL" id="VSSQ01022800">
    <property type="protein sequence ID" value="MPM69332.1"/>
    <property type="molecule type" value="Genomic_DNA"/>
</dbReference>
<dbReference type="CDD" id="cd06261">
    <property type="entry name" value="TM_PBP2"/>
    <property type="match status" value="1"/>
</dbReference>
<dbReference type="PANTHER" id="PTHR43744:SF12">
    <property type="entry name" value="ABC TRANSPORTER PERMEASE PROTEIN MG189-RELATED"/>
    <property type="match status" value="1"/>
</dbReference>
<protein>
    <recommendedName>
        <fullName evidence="8">ABC transmembrane type-1 domain-containing protein</fullName>
    </recommendedName>
</protein>
<feature type="domain" description="ABC transmembrane type-1" evidence="8">
    <location>
        <begin position="75"/>
        <end position="266"/>
    </location>
</feature>
<evidence type="ECO:0000256" key="6">
    <source>
        <dbReference type="ARBA" id="ARBA00023136"/>
    </source>
</evidence>
<evidence type="ECO:0000256" key="3">
    <source>
        <dbReference type="ARBA" id="ARBA00022475"/>
    </source>
</evidence>
<evidence type="ECO:0000256" key="4">
    <source>
        <dbReference type="ARBA" id="ARBA00022692"/>
    </source>
</evidence>
<dbReference type="SUPFAM" id="SSF161098">
    <property type="entry name" value="MetI-like"/>
    <property type="match status" value="1"/>
</dbReference>
<reference evidence="9" key="1">
    <citation type="submission" date="2019-08" db="EMBL/GenBank/DDBJ databases">
        <authorList>
            <person name="Kucharzyk K."/>
            <person name="Murdoch R.W."/>
            <person name="Higgins S."/>
            <person name="Loffler F."/>
        </authorList>
    </citation>
    <scope>NUCLEOTIDE SEQUENCE</scope>
</reference>
<feature type="transmembrane region" description="Helical" evidence="7">
    <location>
        <begin position="249"/>
        <end position="266"/>
    </location>
</feature>
<organism evidence="9">
    <name type="scientific">bioreactor metagenome</name>
    <dbReference type="NCBI Taxonomy" id="1076179"/>
    <lineage>
        <taxon>unclassified sequences</taxon>
        <taxon>metagenomes</taxon>
        <taxon>ecological metagenomes</taxon>
    </lineage>
</organism>
<dbReference type="PANTHER" id="PTHR43744">
    <property type="entry name" value="ABC TRANSPORTER PERMEASE PROTEIN MG189-RELATED-RELATED"/>
    <property type="match status" value="1"/>
</dbReference>
<dbReference type="GO" id="GO:0055085">
    <property type="term" value="P:transmembrane transport"/>
    <property type="evidence" value="ECO:0007669"/>
    <property type="project" value="InterPro"/>
</dbReference>
<dbReference type="PROSITE" id="PS50928">
    <property type="entry name" value="ABC_TM1"/>
    <property type="match status" value="1"/>
</dbReference>
<keyword evidence="2" id="KW-0813">Transport</keyword>
<keyword evidence="3" id="KW-1003">Cell membrane</keyword>
<feature type="transmembrane region" description="Helical" evidence="7">
    <location>
        <begin position="215"/>
        <end position="237"/>
    </location>
</feature>
<evidence type="ECO:0000256" key="1">
    <source>
        <dbReference type="ARBA" id="ARBA00004651"/>
    </source>
</evidence>
<evidence type="ECO:0000313" key="9">
    <source>
        <dbReference type="EMBL" id="MPM69332.1"/>
    </source>
</evidence>
<sequence>MRTQLHRKKSLHDAGNLSRILVLSVLGVATFLPFIFAVIISFKDIFQFTHQPFLPTFPLAWENYAIAYRLVIKYIANSILVSGVAAVFVIAIGILSGYVFARYDFPLKNILFFFFLALMMIPTVLSLVTRFTLVMNLGLRDTYLGLILPYISGGQIMVIFVSRTFFENIPNSLFESAKIEGANDLTMLFKIALPLSRAILWTLVIMNVISTWNNILWPLVIINKVELMPISIGLLHFKGQTQSNTGAMMAGYLIASIPLFIVFAIASKQFVRGLTSGAIKL</sequence>
<evidence type="ECO:0000256" key="2">
    <source>
        <dbReference type="ARBA" id="ARBA00022448"/>
    </source>
</evidence>
<accession>A0A645BVP2</accession>
<gene>
    <name evidence="9" type="ORF">SDC9_116277</name>
</gene>
<evidence type="ECO:0000259" key="8">
    <source>
        <dbReference type="PROSITE" id="PS50928"/>
    </source>
</evidence>
<comment type="subcellular location">
    <subcellularLocation>
        <location evidence="1">Cell membrane</location>
        <topology evidence="1">Multi-pass membrane protein</topology>
    </subcellularLocation>
</comment>
<feature type="transmembrane region" description="Helical" evidence="7">
    <location>
        <begin position="79"/>
        <end position="101"/>
    </location>
</feature>
<keyword evidence="5 7" id="KW-1133">Transmembrane helix</keyword>
<dbReference type="Pfam" id="PF00528">
    <property type="entry name" value="BPD_transp_1"/>
    <property type="match status" value="1"/>
</dbReference>
<dbReference type="InterPro" id="IPR035906">
    <property type="entry name" value="MetI-like_sf"/>
</dbReference>